<dbReference type="InterPro" id="IPR032252">
    <property type="entry name" value="DUF4827"/>
</dbReference>
<dbReference type="GeneID" id="78571761"/>
<proteinExistence type="predicted"/>
<feature type="chain" id="PRO_5016821931" description="DUF4827 domain-containing protein" evidence="1">
    <location>
        <begin position="22"/>
        <end position="212"/>
    </location>
</feature>
<evidence type="ECO:0000313" key="3">
    <source>
        <dbReference type="Proteomes" id="UP000254235"/>
    </source>
</evidence>
<accession>A0A379G9C4</accession>
<reference evidence="2 3" key="1">
    <citation type="submission" date="2018-06" db="EMBL/GenBank/DDBJ databases">
        <authorList>
            <consortium name="Pathogen Informatics"/>
            <person name="Doyle S."/>
        </authorList>
    </citation>
    <scope>NUCLEOTIDE SEQUENCE [LARGE SCALE GENOMIC DNA]</scope>
    <source>
        <strain evidence="2 3">NCTC13043</strain>
    </source>
</reference>
<evidence type="ECO:0000256" key="1">
    <source>
        <dbReference type="SAM" id="SignalP"/>
    </source>
</evidence>
<sequence>MKKIIFLLAIVLGAIAITSCSDNDSYDKQLKRERKSINKFIVKHGINVISEAQFEKQGNKTDVSKNQYVLLNNSGVYMQIVNEGTGEKLKNGETATVLCRFDETNVQGDTLMLSNRNLRWDGIVDKMLVTRTSGTFTASFDKSSSLMALTYKSESVPKGWLVPLPYIKLGRITSATDQLAHVRLIVPSAQGQSFASKEVLACAYDITFQRGV</sequence>
<dbReference type="PROSITE" id="PS51257">
    <property type="entry name" value="PROKAR_LIPOPROTEIN"/>
    <property type="match status" value="1"/>
</dbReference>
<organism evidence="2 3">
    <name type="scientific">Prevotella pallens</name>
    <dbReference type="NCBI Taxonomy" id="60133"/>
    <lineage>
        <taxon>Bacteria</taxon>
        <taxon>Pseudomonadati</taxon>
        <taxon>Bacteroidota</taxon>
        <taxon>Bacteroidia</taxon>
        <taxon>Bacteroidales</taxon>
        <taxon>Prevotellaceae</taxon>
        <taxon>Prevotella</taxon>
    </lineage>
</organism>
<evidence type="ECO:0000313" key="2">
    <source>
        <dbReference type="EMBL" id="SUC37634.1"/>
    </source>
</evidence>
<dbReference type="InterPro" id="IPR046357">
    <property type="entry name" value="PPIase_dom_sf"/>
</dbReference>
<dbReference type="Pfam" id="PF16109">
    <property type="entry name" value="DUF4827"/>
    <property type="match status" value="1"/>
</dbReference>
<gene>
    <name evidence="2" type="ORF">NCTC13043_02124</name>
</gene>
<name>A0A379G9C4_9BACT</name>
<protein>
    <recommendedName>
        <fullName evidence="4">DUF4827 domain-containing protein</fullName>
    </recommendedName>
</protein>
<dbReference type="GO" id="GO:0003755">
    <property type="term" value="F:peptidyl-prolyl cis-trans isomerase activity"/>
    <property type="evidence" value="ECO:0007669"/>
    <property type="project" value="InterPro"/>
</dbReference>
<keyword evidence="1" id="KW-0732">Signal</keyword>
<dbReference type="RefSeq" id="WP_115084040.1">
    <property type="nucleotide sequence ID" value="NZ_CAUOZC010000019.1"/>
</dbReference>
<dbReference type="Proteomes" id="UP000254235">
    <property type="component" value="Unassembled WGS sequence"/>
</dbReference>
<dbReference type="EMBL" id="UGTP01000002">
    <property type="protein sequence ID" value="SUC37634.1"/>
    <property type="molecule type" value="Genomic_DNA"/>
</dbReference>
<evidence type="ECO:0008006" key="4">
    <source>
        <dbReference type="Google" id="ProtNLM"/>
    </source>
</evidence>
<feature type="signal peptide" evidence="1">
    <location>
        <begin position="1"/>
        <end position="21"/>
    </location>
</feature>
<dbReference type="AlphaFoldDB" id="A0A379G9C4"/>
<dbReference type="OrthoDB" id="1096383at2"/>
<dbReference type="Gene3D" id="3.10.50.40">
    <property type="match status" value="1"/>
</dbReference>